<dbReference type="Proteomes" id="UP001304461">
    <property type="component" value="Unassembled WGS sequence"/>
</dbReference>
<dbReference type="RefSeq" id="WP_323305048.1">
    <property type="nucleotide sequence ID" value="NZ_JAYGHX010000003.1"/>
</dbReference>
<evidence type="ECO:0000313" key="2">
    <source>
        <dbReference type="Proteomes" id="UP001304461"/>
    </source>
</evidence>
<dbReference type="Pfam" id="PF08848">
    <property type="entry name" value="DUF1818"/>
    <property type="match status" value="1"/>
</dbReference>
<dbReference type="InterPro" id="IPR014947">
    <property type="entry name" value="DUF1818"/>
</dbReference>
<dbReference type="Gene3D" id="2.30.31.10">
    <property type="entry name" value="Transcriptional Coactivator Pc4, Chain A"/>
    <property type="match status" value="1"/>
</dbReference>
<dbReference type="EMBL" id="JAYGHX010000003">
    <property type="protein sequence ID" value="MEA5390994.1"/>
    <property type="molecule type" value="Genomic_DNA"/>
</dbReference>
<keyword evidence="2" id="KW-1185">Reference proteome</keyword>
<organism evidence="1 2">
    <name type="scientific">Cyanobium gracile UHCC 0139</name>
    <dbReference type="NCBI Taxonomy" id="3110308"/>
    <lineage>
        <taxon>Bacteria</taxon>
        <taxon>Bacillati</taxon>
        <taxon>Cyanobacteriota</taxon>
        <taxon>Cyanophyceae</taxon>
        <taxon>Synechococcales</taxon>
        <taxon>Prochlorococcaceae</taxon>
        <taxon>Cyanobium</taxon>
    </lineage>
</organism>
<sequence length="141" mass="14953">MEICEGPGWRLVVDPTRAPFIALIGGDGWASELTAAELRALRQAASRLTAQHRAMADVLMAEEAVAMEVELPIGDPEAGGAGCLWLGLEGDRHQWTLQLVLTPTPGIRGIEGGWSAAASEAFSAALERLRPAEHGGGDQDW</sequence>
<dbReference type="InterPro" id="IPR009044">
    <property type="entry name" value="ssDNA-bd_transcriptional_reg"/>
</dbReference>
<protein>
    <submittedName>
        <fullName evidence="1">DUF1818 family protein</fullName>
    </submittedName>
</protein>
<proteinExistence type="predicted"/>
<name>A0ABU5RTC0_9CYAN</name>
<accession>A0ABU5RTC0</accession>
<comment type="caution">
    <text evidence="1">The sequence shown here is derived from an EMBL/GenBank/DDBJ whole genome shotgun (WGS) entry which is preliminary data.</text>
</comment>
<evidence type="ECO:0000313" key="1">
    <source>
        <dbReference type="EMBL" id="MEA5390994.1"/>
    </source>
</evidence>
<dbReference type="SUPFAM" id="SSF54447">
    <property type="entry name" value="ssDNA-binding transcriptional regulator domain"/>
    <property type="match status" value="1"/>
</dbReference>
<reference evidence="1 2" key="1">
    <citation type="submission" date="2023-12" db="EMBL/GenBank/DDBJ databases">
        <title>Baltic Sea Cyanobacteria.</title>
        <authorList>
            <person name="Delbaje E."/>
            <person name="Fewer D.P."/>
            <person name="Shishido T.K."/>
        </authorList>
    </citation>
    <scope>NUCLEOTIDE SEQUENCE [LARGE SCALE GENOMIC DNA]</scope>
    <source>
        <strain evidence="1 2">UHCC 0139</strain>
    </source>
</reference>
<gene>
    <name evidence="1" type="ORF">VB738_06935</name>
</gene>